<feature type="site" description="Transition state stabilizer" evidence="4">
    <location>
        <position position="151"/>
    </location>
</feature>
<feature type="active site" description="Proton acceptor" evidence="4">
    <location>
        <position position="70"/>
    </location>
</feature>
<evidence type="ECO:0000256" key="3">
    <source>
        <dbReference type="ARBA" id="ARBA00023096"/>
    </source>
</evidence>
<dbReference type="EMBL" id="NVQC01000010">
    <property type="protein sequence ID" value="PTL36867.1"/>
    <property type="molecule type" value="Genomic_DNA"/>
</dbReference>
<dbReference type="PANTHER" id="PTHR30456">
    <property type="entry name" value="PYRIDOXINE 5'-PHOSPHATE SYNTHASE"/>
    <property type="match status" value="1"/>
</dbReference>
<dbReference type="InterPro" id="IPR013785">
    <property type="entry name" value="Aldolase_TIM"/>
</dbReference>
<feature type="active site" description="Proton acceptor" evidence="4">
    <location>
        <position position="43"/>
    </location>
</feature>
<feature type="binding site" evidence="4">
    <location>
        <position position="45"/>
    </location>
    <ligand>
        <name>1-deoxy-D-xylulose 5-phosphate</name>
        <dbReference type="ChEBI" id="CHEBI:57792"/>
    </ligand>
</feature>
<evidence type="ECO:0000313" key="7">
    <source>
        <dbReference type="Proteomes" id="UP000241436"/>
    </source>
</evidence>
<dbReference type="InterPro" id="IPR004569">
    <property type="entry name" value="PyrdxlP_synth_PdxJ"/>
</dbReference>
<keyword evidence="1 4" id="KW-0963">Cytoplasm</keyword>
<dbReference type="Proteomes" id="UP000241436">
    <property type="component" value="Unassembled WGS sequence"/>
</dbReference>
<name>A0A2T4U0H0_9BACT</name>
<dbReference type="RefSeq" id="WP_107561227.1">
    <property type="nucleotide sequence ID" value="NZ_NVQC01000010.1"/>
</dbReference>
<dbReference type="GO" id="GO:0008615">
    <property type="term" value="P:pyridoxine biosynthetic process"/>
    <property type="evidence" value="ECO:0007669"/>
    <property type="project" value="UniProtKB-UniRule"/>
</dbReference>
<dbReference type="AlphaFoldDB" id="A0A2T4U0H0"/>
<feature type="binding site" evidence="4">
    <location>
        <position position="50"/>
    </location>
    <ligand>
        <name>1-deoxy-D-xylulose 5-phosphate</name>
        <dbReference type="ChEBI" id="CHEBI:57792"/>
    </ligand>
</feature>
<dbReference type="NCBIfam" id="TIGR00559">
    <property type="entry name" value="pdxJ"/>
    <property type="match status" value="1"/>
</dbReference>
<comment type="pathway">
    <text evidence="4">Cofactor biosynthesis; pyridoxine 5'-phosphate biosynthesis; pyridoxine 5'-phosphate from D-erythrose 4-phosphate: step 5/5.</text>
</comment>
<evidence type="ECO:0000256" key="2">
    <source>
        <dbReference type="ARBA" id="ARBA00022679"/>
    </source>
</evidence>
<dbReference type="GO" id="GO:0005829">
    <property type="term" value="C:cytosol"/>
    <property type="evidence" value="ECO:0007669"/>
    <property type="project" value="TreeGrafter"/>
</dbReference>
<keyword evidence="2 4" id="KW-0808">Transferase</keyword>
<comment type="caution">
    <text evidence="6">The sequence shown here is derived from an EMBL/GenBank/DDBJ whole genome shotgun (WGS) entry which is preliminary data.</text>
</comment>
<reference evidence="7" key="2">
    <citation type="journal article" date="2018" name="Environ. Microbiol.">
        <title>Bloom of a denitrifying methanotroph, 'Candidatus Methylomirabilis limnetica', in a deep stratified lake.</title>
        <authorList>
            <person name="Graf J.S."/>
            <person name="Mayr M.J."/>
            <person name="Marchant H.K."/>
            <person name="Tienken D."/>
            <person name="Hach P.F."/>
            <person name="Brand A."/>
            <person name="Schubert C.J."/>
            <person name="Kuypers M.M."/>
            <person name="Milucka J."/>
        </authorList>
    </citation>
    <scope>NUCLEOTIDE SEQUENCE [LARGE SCALE GENOMIC DNA]</scope>
    <source>
        <strain evidence="7">Zug</strain>
    </source>
</reference>
<accession>A0A2T4U0H0</accession>
<dbReference type="NCBIfam" id="NF003623">
    <property type="entry name" value="PRK05265.1-1"/>
    <property type="match status" value="1"/>
</dbReference>
<comment type="subcellular location">
    <subcellularLocation>
        <location evidence="4">Cytoplasm</location>
    </subcellularLocation>
</comment>
<feature type="binding site" evidence="4">
    <location>
        <begin position="213"/>
        <end position="214"/>
    </location>
    <ligand>
        <name>3-amino-2-oxopropyl phosphate</name>
        <dbReference type="ChEBI" id="CHEBI:57279"/>
    </ligand>
</feature>
<comment type="subunit">
    <text evidence="4">Homooctamer; tetramer of dimers.</text>
</comment>
<proteinExistence type="inferred from homology"/>
<dbReference type="UniPathway" id="UPA00244">
    <property type="reaction ID" value="UER00313"/>
</dbReference>
<dbReference type="SUPFAM" id="SSF63892">
    <property type="entry name" value="Pyridoxine 5'-phosphate synthase"/>
    <property type="match status" value="1"/>
</dbReference>
<dbReference type="HAMAP" id="MF_00279">
    <property type="entry name" value="PdxJ"/>
    <property type="match status" value="1"/>
</dbReference>
<protein>
    <recommendedName>
        <fullName evidence="4 5">Pyridoxine 5'-phosphate synthase</fullName>
        <shortName evidence="4">PNP synthase</shortName>
        <ecNumber evidence="4 5">2.6.99.2</ecNumber>
    </recommendedName>
</protein>
<feature type="binding site" evidence="4">
    <location>
        <begin position="9"/>
        <end position="10"/>
    </location>
    <ligand>
        <name>1-deoxy-D-xylulose 5-phosphate</name>
        <dbReference type="ChEBI" id="CHEBI:57792"/>
    </ligand>
</feature>
<dbReference type="PANTHER" id="PTHR30456:SF0">
    <property type="entry name" value="PYRIDOXINE 5'-PHOSPHATE SYNTHASE"/>
    <property type="match status" value="1"/>
</dbReference>
<dbReference type="OrthoDB" id="9806590at2"/>
<organism evidence="6 7">
    <name type="scientific">Candidatus Methylomirabilis limnetica</name>
    <dbReference type="NCBI Taxonomy" id="2033718"/>
    <lineage>
        <taxon>Bacteria</taxon>
        <taxon>Candidatus Methylomirabilota</taxon>
        <taxon>Candidatus Methylomirabilia</taxon>
        <taxon>Candidatus Methylomirabilales</taxon>
        <taxon>Candidatus Methylomirabilaceae</taxon>
        <taxon>Candidatus Methylomirabilis</taxon>
    </lineage>
</organism>
<keyword evidence="3 4" id="KW-0664">Pyridoxine biosynthesis</keyword>
<dbReference type="Pfam" id="PF03740">
    <property type="entry name" value="PdxJ"/>
    <property type="match status" value="1"/>
</dbReference>
<dbReference type="GO" id="GO:0033856">
    <property type="term" value="F:pyridoxine 5'-phosphate synthase activity"/>
    <property type="evidence" value="ECO:0007669"/>
    <property type="project" value="UniProtKB-UniRule"/>
</dbReference>
<dbReference type="InterPro" id="IPR036130">
    <property type="entry name" value="Pyridoxine-5'_phos_synth"/>
</dbReference>
<feature type="binding site" evidence="4">
    <location>
        <position position="7"/>
    </location>
    <ligand>
        <name>3-amino-2-oxopropyl phosphate</name>
        <dbReference type="ChEBI" id="CHEBI:57279"/>
    </ligand>
</feature>
<dbReference type="NCBIfam" id="NF003627">
    <property type="entry name" value="PRK05265.1-5"/>
    <property type="match status" value="1"/>
</dbReference>
<dbReference type="NCBIfam" id="NF003625">
    <property type="entry name" value="PRK05265.1-3"/>
    <property type="match status" value="1"/>
</dbReference>
<feature type="binding site" evidence="4">
    <location>
        <position position="18"/>
    </location>
    <ligand>
        <name>3-amino-2-oxopropyl phosphate</name>
        <dbReference type="ChEBI" id="CHEBI:57279"/>
    </ligand>
</feature>
<feature type="binding site" evidence="4">
    <location>
        <position position="100"/>
    </location>
    <ligand>
        <name>1-deoxy-D-xylulose 5-phosphate</name>
        <dbReference type="ChEBI" id="CHEBI:57792"/>
    </ligand>
</feature>
<evidence type="ECO:0000256" key="1">
    <source>
        <dbReference type="ARBA" id="ARBA00022490"/>
    </source>
</evidence>
<evidence type="ECO:0000256" key="4">
    <source>
        <dbReference type="HAMAP-Rule" id="MF_00279"/>
    </source>
</evidence>
<evidence type="ECO:0000256" key="5">
    <source>
        <dbReference type="NCBIfam" id="TIGR00559"/>
    </source>
</evidence>
<dbReference type="CDD" id="cd00003">
    <property type="entry name" value="PNPsynthase"/>
    <property type="match status" value="1"/>
</dbReference>
<keyword evidence="7" id="KW-1185">Reference proteome</keyword>
<dbReference type="Gene3D" id="3.20.20.70">
    <property type="entry name" value="Aldolase class I"/>
    <property type="match status" value="1"/>
</dbReference>
<sequence length="242" mass="26404">MVGLCVNVDHVATIRQARRVQEPDPAQAVMLAELAGASGITVHLREDRRHIQDRDVELLRRLVKTKLNLEMAATQEMIQIALAVKPEMATLVPERREELTTEGGLDVHGHVDEIGMAVRSLREGGIAVSLFIDPEQDQLSAAARAGADFVELHTGTYAEARDRKTQQAELARLIQSATVGRELGLLINAGHGLDYRNVGPIAAIPEVEELSIGHSIIARAVLVGLERAVREMLAAMNTDRAR</sequence>
<comment type="function">
    <text evidence="4">Catalyzes the complicated ring closure reaction between the two acyclic compounds 1-deoxy-D-xylulose-5-phosphate (DXP) and 3-amino-2-oxopropyl phosphate (1-amino-acetone-3-phosphate or AAP) to form pyridoxine 5'-phosphate (PNP) and inorganic phosphate.</text>
</comment>
<gene>
    <name evidence="4" type="primary">pdxJ</name>
    <name evidence="6" type="ORF">CLG94_01965</name>
</gene>
<reference evidence="6 7" key="1">
    <citation type="submission" date="2017-09" db="EMBL/GenBank/DDBJ databases">
        <title>Bloom of a denitrifying methanotroph, Candidatus Methylomirabilis limnetica, in a deep stratified lake.</title>
        <authorList>
            <person name="Graf J.S."/>
            <person name="Marchant H.K."/>
            <person name="Tienken D."/>
            <person name="Hach P.F."/>
            <person name="Brand A."/>
            <person name="Schubert C.J."/>
            <person name="Kuypers M.M."/>
            <person name="Milucka J."/>
        </authorList>
    </citation>
    <scope>NUCLEOTIDE SEQUENCE [LARGE SCALE GENOMIC DNA]</scope>
    <source>
        <strain evidence="6 7">Zug</strain>
    </source>
</reference>
<comment type="catalytic activity">
    <reaction evidence="4">
        <text>3-amino-2-oxopropyl phosphate + 1-deoxy-D-xylulose 5-phosphate = pyridoxine 5'-phosphate + phosphate + 2 H2O + H(+)</text>
        <dbReference type="Rhea" id="RHEA:15265"/>
        <dbReference type="ChEBI" id="CHEBI:15377"/>
        <dbReference type="ChEBI" id="CHEBI:15378"/>
        <dbReference type="ChEBI" id="CHEBI:43474"/>
        <dbReference type="ChEBI" id="CHEBI:57279"/>
        <dbReference type="ChEBI" id="CHEBI:57792"/>
        <dbReference type="ChEBI" id="CHEBI:58589"/>
        <dbReference type="EC" id="2.6.99.2"/>
    </reaction>
</comment>
<comment type="similarity">
    <text evidence="4">Belongs to the PNP synthase family.</text>
</comment>
<evidence type="ECO:0000313" key="6">
    <source>
        <dbReference type="EMBL" id="PTL36867.1"/>
    </source>
</evidence>
<feature type="binding site" evidence="4">
    <location>
        <position position="192"/>
    </location>
    <ligand>
        <name>3-amino-2-oxopropyl phosphate</name>
        <dbReference type="ChEBI" id="CHEBI:57279"/>
    </ligand>
</feature>
<feature type="active site" description="Proton donor" evidence="4">
    <location>
        <position position="191"/>
    </location>
</feature>
<dbReference type="EC" id="2.6.99.2" evidence="4 5"/>